<dbReference type="GO" id="GO:0005634">
    <property type="term" value="C:nucleus"/>
    <property type="evidence" value="ECO:0007669"/>
    <property type="project" value="UniProtKB-SubCell"/>
</dbReference>
<dbReference type="GO" id="GO:0046983">
    <property type="term" value="F:protein dimerization activity"/>
    <property type="evidence" value="ECO:0007669"/>
    <property type="project" value="InterPro"/>
</dbReference>
<evidence type="ECO:0000256" key="2">
    <source>
        <dbReference type="ARBA" id="ARBA00022723"/>
    </source>
</evidence>
<dbReference type="PANTHER" id="PTHR46481">
    <property type="entry name" value="ZINC FINGER BED DOMAIN-CONTAINING PROTEIN 4"/>
    <property type="match status" value="1"/>
</dbReference>
<keyword evidence="2" id="KW-0479">Metal-binding</keyword>
<comment type="subcellular location">
    <subcellularLocation>
        <location evidence="1">Nucleus</location>
    </subcellularLocation>
</comment>
<dbReference type="AlphaFoldDB" id="A0A6G0TBW2"/>
<dbReference type="InterPro" id="IPR052035">
    <property type="entry name" value="ZnF_BED_domain_contain"/>
</dbReference>
<comment type="caution">
    <text evidence="7">The sequence shown here is derived from an EMBL/GenBank/DDBJ whole genome shotgun (WGS) entry which is preliminary data.</text>
</comment>
<reference evidence="7 8" key="1">
    <citation type="submission" date="2019-08" db="EMBL/GenBank/DDBJ databases">
        <title>The genome of the soybean aphid Biotype 1, its phylome, world population structure and adaptation to the North American continent.</title>
        <authorList>
            <person name="Giordano R."/>
            <person name="Donthu R.K."/>
            <person name="Hernandez A.G."/>
            <person name="Wright C.L."/>
            <person name="Zimin A.V."/>
        </authorList>
    </citation>
    <scope>NUCLEOTIDE SEQUENCE [LARGE SCALE GENOMIC DNA]</scope>
    <source>
        <tissue evidence="7">Whole aphids</tissue>
    </source>
</reference>
<dbReference type="Pfam" id="PF05699">
    <property type="entry name" value="Dimer_Tnp_hAT"/>
    <property type="match status" value="1"/>
</dbReference>
<evidence type="ECO:0000256" key="4">
    <source>
        <dbReference type="ARBA" id="ARBA00022833"/>
    </source>
</evidence>
<dbReference type="EMBL" id="VYZN01000043">
    <property type="protein sequence ID" value="KAE9530108.1"/>
    <property type="molecule type" value="Genomic_DNA"/>
</dbReference>
<keyword evidence="5" id="KW-0539">Nucleus</keyword>
<evidence type="ECO:0000256" key="3">
    <source>
        <dbReference type="ARBA" id="ARBA00022771"/>
    </source>
</evidence>
<keyword evidence="4" id="KW-0862">Zinc</keyword>
<keyword evidence="8" id="KW-1185">Reference proteome</keyword>
<evidence type="ECO:0000313" key="7">
    <source>
        <dbReference type="EMBL" id="KAE9530108.1"/>
    </source>
</evidence>
<dbReference type="InterPro" id="IPR008906">
    <property type="entry name" value="HATC_C_dom"/>
</dbReference>
<accession>A0A6G0TBW2</accession>
<dbReference type="GO" id="GO:0008270">
    <property type="term" value="F:zinc ion binding"/>
    <property type="evidence" value="ECO:0007669"/>
    <property type="project" value="UniProtKB-KW"/>
</dbReference>
<dbReference type="PANTHER" id="PTHR46481:SF10">
    <property type="entry name" value="ZINC FINGER BED DOMAIN-CONTAINING PROTEIN 39"/>
    <property type="match status" value="1"/>
</dbReference>
<evidence type="ECO:0000256" key="1">
    <source>
        <dbReference type="ARBA" id="ARBA00004123"/>
    </source>
</evidence>
<dbReference type="OrthoDB" id="6611047at2759"/>
<gene>
    <name evidence="7" type="ORF">AGLY_011570</name>
</gene>
<organism evidence="7 8">
    <name type="scientific">Aphis glycines</name>
    <name type="common">Soybean aphid</name>
    <dbReference type="NCBI Taxonomy" id="307491"/>
    <lineage>
        <taxon>Eukaryota</taxon>
        <taxon>Metazoa</taxon>
        <taxon>Ecdysozoa</taxon>
        <taxon>Arthropoda</taxon>
        <taxon>Hexapoda</taxon>
        <taxon>Insecta</taxon>
        <taxon>Pterygota</taxon>
        <taxon>Neoptera</taxon>
        <taxon>Paraneoptera</taxon>
        <taxon>Hemiptera</taxon>
        <taxon>Sternorrhyncha</taxon>
        <taxon>Aphidomorpha</taxon>
        <taxon>Aphidoidea</taxon>
        <taxon>Aphididae</taxon>
        <taxon>Aphidini</taxon>
        <taxon>Aphis</taxon>
        <taxon>Aphis</taxon>
    </lineage>
</organism>
<sequence length="351" mass="40141">MQSLKHMGCFAHTLNLIVQSALVLEDGLIDRVKSIVSHFRKSTVANNVFKTYQINNGIKEPKKLIHDIQTRWNSTYYMINRFVEMKKSIRGTLGLLDNAPDNLKSEDRIILQDLIKILKLFEEATKAISGQKYMTASLIIVIVQGLYKVCNNLLKMNLSPRALLIANQLISNMDARDGFKNCEKSMTLSKCTFLDPRFKHLPFSNVSSVKSEVIENLAHIIQKKEQISDQLGINIQQTPLPISDLSIWSKIDNNVSKFIPLGTAKSRAIVEIQRYMDDVVIARNQDPLKWWKDQSYDYPNLSILAKNILCHLCTSVPCERIFLSAGLVLNDRRCRLKSDKVNMLLFLHYNS</sequence>
<evidence type="ECO:0000313" key="8">
    <source>
        <dbReference type="Proteomes" id="UP000475862"/>
    </source>
</evidence>
<proteinExistence type="predicted"/>
<feature type="domain" description="HAT C-terminal dimerisation" evidence="6">
    <location>
        <begin position="271"/>
        <end position="350"/>
    </location>
</feature>
<protein>
    <recommendedName>
        <fullName evidence="6">HAT C-terminal dimerisation domain-containing protein</fullName>
    </recommendedName>
</protein>
<evidence type="ECO:0000256" key="5">
    <source>
        <dbReference type="ARBA" id="ARBA00023242"/>
    </source>
</evidence>
<evidence type="ECO:0000259" key="6">
    <source>
        <dbReference type="Pfam" id="PF05699"/>
    </source>
</evidence>
<dbReference type="Proteomes" id="UP000475862">
    <property type="component" value="Unassembled WGS sequence"/>
</dbReference>
<dbReference type="InterPro" id="IPR012337">
    <property type="entry name" value="RNaseH-like_sf"/>
</dbReference>
<keyword evidence="3" id="KW-0863">Zinc-finger</keyword>
<name>A0A6G0TBW2_APHGL</name>
<dbReference type="SUPFAM" id="SSF53098">
    <property type="entry name" value="Ribonuclease H-like"/>
    <property type="match status" value="1"/>
</dbReference>